<keyword evidence="3 7" id="KW-0862">Zinc</keyword>
<evidence type="ECO:0000256" key="6">
    <source>
        <dbReference type="ARBA" id="ARBA00023163"/>
    </source>
</evidence>
<feature type="binding site" evidence="8">
    <location>
        <position position="88"/>
    </location>
    <ligand>
        <name>Fe cation</name>
        <dbReference type="ChEBI" id="CHEBI:24875"/>
    </ligand>
</feature>
<dbReference type="SUPFAM" id="SSF46785">
    <property type="entry name" value="Winged helix' DNA-binding domain"/>
    <property type="match status" value="1"/>
</dbReference>
<feature type="binding site" evidence="7">
    <location>
        <position position="133"/>
    </location>
    <ligand>
        <name>Zn(2+)</name>
        <dbReference type="ChEBI" id="CHEBI:29105"/>
    </ligand>
</feature>
<proteinExistence type="inferred from homology"/>
<dbReference type="GO" id="GO:1900376">
    <property type="term" value="P:regulation of secondary metabolite biosynthetic process"/>
    <property type="evidence" value="ECO:0007669"/>
    <property type="project" value="TreeGrafter"/>
</dbReference>
<dbReference type="GO" id="GO:0045892">
    <property type="term" value="P:negative regulation of DNA-templated transcription"/>
    <property type="evidence" value="ECO:0007669"/>
    <property type="project" value="TreeGrafter"/>
</dbReference>
<sequence>MPVRAAQFPFLHETGHRLTTPRRRILDVLPATPTSAQELFGMLRRKGVKSDLVTVYRTLDLFTRLGLVQKTQFGDQTARYELVGATGHHHHLVCEQCGSIEDVPLDEQMLLGQVGKKSKFQVTRHTLEFFGRCIKCQ</sequence>
<keyword evidence="4" id="KW-0805">Transcription regulation</keyword>
<dbReference type="InterPro" id="IPR002481">
    <property type="entry name" value="FUR"/>
</dbReference>
<reference evidence="9 10" key="1">
    <citation type="journal article" date="2016" name="Nat. Commun.">
        <title>Thousands of microbial genomes shed light on interconnected biogeochemical processes in an aquifer system.</title>
        <authorList>
            <person name="Anantharaman K."/>
            <person name="Brown C.T."/>
            <person name="Hug L.A."/>
            <person name="Sharon I."/>
            <person name="Castelle C.J."/>
            <person name="Probst A.J."/>
            <person name="Thomas B.C."/>
            <person name="Singh A."/>
            <person name="Wilkins M.J."/>
            <person name="Karaoz U."/>
            <person name="Brodie E.L."/>
            <person name="Williams K.H."/>
            <person name="Hubbard S.S."/>
            <person name="Banfield J.F."/>
        </authorList>
    </citation>
    <scope>NUCLEOTIDE SEQUENCE [LARGE SCALE GENOMIC DNA]</scope>
</reference>
<dbReference type="PANTHER" id="PTHR33202">
    <property type="entry name" value="ZINC UPTAKE REGULATION PROTEIN"/>
    <property type="match status" value="1"/>
</dbReference>
<dbReference type="PANTHER" id="PTHR33202:SF7">
    <property type="entry name" value="FERRIC UPTAKE REGULATION PROTEIN"/>
    <property type="match status" value="1"/>
</dbReference>
<evidence type="ECO:0000256" key="1">
    <source>
        <dbReference type="ARBA" id="ARBA00007957"/>
    </source>
</evidence>
<keyword evidence="8" id="KW-0408">Iron</keyword>
<comment type="similarity">
    <text evidence="1">Belongs to the Fur family.</text>
</comment>
<evidence type="ECO:0000313" key="10">
    <source>
        <dbReference type="Proteomes" id="UP000176409"/>
    </source>
</evidence>
<evidence type="ECO:0000256" key="8">
    <source>
        <dbReference type="PIRSR" id="PIRSR602481-2"/>
    </source>
</evidence>
<evidence type="ECO:0000256" key="7">
    <source>
        <dbReference type="PIRSR" id="PIRSR602481-1"/>
    </source>
</evidence>
<comment type="cofactor">
    <cofactor evidence="8">
        <name>Mn(2+)</name>
        <dbReference type="ChEBI" id="CHEBI:29035"/>
    </cofactor>
    <cofactor evidence="8">
        <name>Fe(2+)</name>
        <dbReference type="ChEBI" id="CHEBI:29033"/>
    </cofactor>
    <text evidence="8">Binds 1 Mn(2+) or Fe(2+) ion per subunit.</text>
</comment>
<evidence type="ECO:0008006" key="11">
    <source>
        <dbReference type="Google" id="ProtNLM"/>
    </source>
</evidence>
<comment type="cofactor">
    <cofactor evidence="7">
        <name>Zn(2+)</name>
        <dbReference type="ChEBI" id="CHEBI:29105"/>
    </cofactor>
    <text evidence="7">Binds 1 zinc ion per subunit.</text>
</comment>
<dbReference type="GO" id="GO:0003700">
    <property type="term" value="F:DNA-binding transcription factor activity"/>
    <property type="evidence" value="ECO:0007669"/>
    <property type="project" value="InterPro"/>
</dbReference>
<dbReference type="InterPro" id="IPR036388">
    <property type="entry name" value="WH-like_DNA-bd_sf"/>
</dbReference>
<feature type="binding site" evidence="7">
    <location>
        <position position="136"/>
    </location>
    <ligand>
        <name>Zn(2+)</name>
        <dbReference type="ChEBI" id="CHEBI:29105"/>
    </ligand>
</feature>
<protein>
    <recommendedName>
        <fullName evidence="11">Transcriptional repressor</fullName>
    </recommendedName>
</protein>
<dbReference type="EMBL" id="MFJZ01000031">
    <property type="protein sequence ID" value="OGG30076.1"/>
    <property type="molecule type" value="Genomic_DNA"/>
</dbReference>
<gene>
    <name evidence="9" type="ORF">A2973_02495</name>
</gene>
<dbReference type="CDD" id="cd07153">
    <property type="entry name" value="Fur_like"/>
    <property type="match status" value="1"/>
</dbReference>
<dbReference type="InterPro" id="IPR043135">
    <property type="entry name" value="Fur_C"/>
</dbReference>
<evidence type="ECO:0000256" key="3">
    <source>
        <dbReference type="ARBA" id="ARBA00022833"/>
    </source>
</evidence>
<feature type="binding site" evidence="7">
    <location>
        <position position="97"/>
    </location>
    <ligand>
        <name>Zn(2+)</name>
        <dbReference type="ChEBI" id="CHEBI:29105"/>
    </ligand>
</feature>
<dbReference type="GO" id="GO:0008270">
    <property type="term" value="F:zinc ion binding"/>
    <property type="evidence" value="ECO:0007669"/>
    <property type="project" value="TreeGrafter"/>
</dbReference>
<organism evidence="9 10">
    <name type="scientific">Candidatus Gottesmanbacteria bacterium RIFCSPLOWO2_01_FULL_49_10</name>
    <dbReference type="NCBI Taxonomy" id="1798396"/>
    <lineage>
        <taxon>Bacteria</taxon>
        <taxon>Candidatus Gottesmaniibacteriota</taxon>
    </lineage>
</organism>
<dbReference type="Gene3D" id="1.10.10.10">
    <property type="entry name" value="Winged helix-like DNA-binding domain superfamily/Winged helix DNA-binding domain"/>
    <property type="match status" value="1"/>
</dbReference>
<dbReference type="AlphaFoldDB" id="A0A1F6AZH1"/>
<keyword evidence="6" id="KW-0804">Transcription</keyword>
<name>A0A1F6AZH1_9BACT</name>
<evidence type="ECO:0000256" key="5">
    <source>
        <dbReference type="ARBA" id="ARBA00023125"/>
    </source>
</evidence>
<evidence type="ECO:0000256" key="4">
    <source>
        <dbReference type="ARBA" id="ARBA00023015"/>
    </source>
</evidence>
<keyword evidence="5" id="KW-0238">DNA-binding</keyword>
<dbReference type="GO" id="GO:0000976">
    <property type="term" value="F:transcription cis-regulatory region binding"/>
    <property type="evidence" value="ECO:0007669"/>
    <property type="project" value="TreeGrafter"/>
</dbReference>
<dbReference type="Proteomes" id="UP000176409">
    <property type="component" value="Unassembled WGS sequence"/>
</dbReference>
<evidence type="ECO:0000313" key="9">
    <source>
        <dbReference type="EMBL" id="OGG30076.1"/>
    </source>
</evidence>
<keyword evidence="7" id="KW-0479">Metal-binding</keyword>
<feature type="binding site" evidence="7">
    <location>
        <position position="94"/>
    </location>
    <ligand>
        <name>Zn(2+)</name>
        <dbReference type="ChEBI" id="CHEBI:29105"/>
    </ligand>
</feature>
<dbReference type="STRING" id="1798396.A2973_02495"/>
<feature type="binding site" evidence="8">
    <location>
        <position position="125"/>
    </location>
    <ligand>
        <name>Fe cation</name>
        <dbReference type="ChEBI" id="CHEBI:24875"/>
    </ligand>
</feature>
<accession>A0A1F6AZH1</accession>
<dbReference type="Gene3D" id="3.30.1490.190">
    <property type="match status" value="1"/>
</dbReference>
<dbReference type="InterPro" id="IPR036390">
    <property type="entry name" value="WH_DNA-bd_sf"/>
</dbReference>
<comment type="caution">
    <text evidence="9">The sequence shown here is derived from an EMBL/GenBank/DDBJ whole genome shotgun (WGS) entry which is preliminary data.</text>
</comment>
<evidence type="ECO:0000256" key="2">
    <source>
        <dbReference type="ARBA" id="ARBA00022491"/>
    </source>
</evidence>
<dbReference type="Pfam" id="PF01475">
    <property type="entry name" value="FUR"/>
    <property type="match status" value="1"/>
</dbReference>
<keyword evidence="2" id="KW-0678">Repressor</keyword>